<dbReference type="GO" id="GO:0005634">
    <property type="term" value="C:nucleus"/>
    <property type="evidence" value="ECO:0007669"/>
    <property type="project" value="UniProtKB-SubCell"/>
</dbReference>
<gene>
    <name evidence="28" type="ORF">SSX86_030783</name>
</gene>
<feature type="domain" description="Protein kinase" evidence="25">
    <location>
        <begin position="139"/>
        <end position="381"/>
    </location>
</feature>
<keyword evidence="8" id="KW-0808">Transferase</keyword>
<dbReference type="InterPro" id="IPR001005">
    <property type="entry name" value="SANT/Myb"/>
</dbReference>
<evidence type="ECO:0000256" key="11">
    <source>
        <dbReference type="ARBA" id="ARBA00022737"/>
    </source>
</evidence>
<keyword evidence="7" id="KW-0433">Leucine-rich repeat</keyword>
<evidence type="ECO:0000256" key="7">
    <source>
        <dbReference type="ARBA" id="ARBA00022614"/>
    </source>
</evidence>
<evidence type="ECO:0000256" key="21">
    <source>
        <dbReference type="ARBA" id="ARBA00023180"/>
    </source>
</evidence>
<dbReference type="Gene3D" id="1.10.10.60">
    <property type="entry name" value="Homeodomain-like"/>
    <property type="match status" value="1"/>
</dbReference>
<keyword evidence="19" id="KW-0804">Transcription</keyword>
<organism evidence="28 29">
    <name type="scientific">Deinandra increscens subsp. villosa</name>
    <dbReference type="NCBI Taxonomy" id="3103831"/>
    <lineage>
        <taxon>Eukaryota</taxon>
        <taxon>Viridiplantae</taxon>
        <taxon>Streptophyta</taxon>
        <taxon>Embryophyta</taxon>
        <taxon>Tracheophyta</taxon>
        <taxon>Spermatophyta</taxon>
        <taxon>Magnoliopsida</taxon>
        <taxon>eudicotyledons</taxon>
        <taxon>Gunneridae</taxon>
        <taxon>Pentapetalae</taxon>
        <taxon>asterids</taxon>
        <taxon>campanulids</taxon>
        <taxon>Asterales</taxon>
        <taxon>Asteraceae</taxon>
        <taxon>Asteroideae</taxon>
        <taxon>Heliantheae alliance</taxon>
        <taxon>Madieae</taxon>
        <taxon>Madiinae</taxon>
        <taxon>Deinandra</taxon>
    </lineage>
</organism>
<keyword evidence="14" id="KW-0067">ATP-binding</keyword>
<dbReference type="PROSITE" id="PS50011">
    <property type="entry name" value="PROTEIN_KINASE_DOM"/>
    <property type="match status" value="3"/>
</dbReference>
<dbReference type="Pfam" id="PF00069">
    <property type="entry name" value="Pkinase"/>
    <property type="match status" value="1"/>
</dbReference>
<evidence type="ECO:0000256" key="23">
    <source>
        <dbReference type="ARBA" id="ARBA00047899"/>
    </source>
</evidence>
<dbReference type="InterPro" id="IPR008271">
    <property type="entry name" value="Ser/Thr_kinase_AS"/>
</dbReference>
<evidence type="ECO:0000313" key="29">
    <source>
        <dbReference type="Proteomes" id="UP001408789"/>
    </source>
</evidence>
<keyword evidence="5" id="KW-0723">Serine/threonine-protein kinase</keyword>
<dbReference type="FunFam" id="1.10.10.60:FF:000009">
    <property type="entry name" value="transcription factor MYB1R1"/>
    <property type="match status" value="1"/>
</dbReference>
<dbReference type="GO" id="GO:0009506">
    <property type="term" value="C:plasmodesma"/>
    <property type="evidence" value="ECO:0007669"/>
    <property type="project" value="TreeGrafter"/>
</dbReference>
<keyword evidence="13" id="KW-0418">Kinase</keyword>
<feature type="domain" description="SANT" evidence="26">
    <location>
        <begin position="68"/>
        <end position="121"/>
    </location>
</feature>
<dbReference type="PROSITE" id="PS00108">
    <property type="entry name" value="PROTEIN_KINASE_ST"/>
    <property type="match status" value="1"/>
</dbReference>
<dbReference type="GO" id="GO:0004714">
    <property type="term" value="F:transmembrane receptor protein tyrosine kinase activity"/>
    <property type="evidence" value="ECO:0007669"/>
    <property type="project" value="InterPro"/>
</dbReference>
<dbReference type="Gene3D" id="3.30.200.20">
    <property type="entry name" value="Phosphorylase Kinase, domain 1"/>
    <property type="match status" value="3"/>
</dbReference>
<comment type="subcellular location">
    <subcellularLocation>
        <location evidence="2">Cell membrane</location>
        <topology evidence="2">Single-pass membrane protein</topology>
    </subcellularLocation>
    <subcellularLocation>
        <location evidence="1">Nucleus</location>
    </subcellularLocation>
</comment>
<dbReference type="PROSITE" id="PS51293">
    <property type="entry name" value="SANT"/>
    <property type="match status" value="1"/>
</dbReference>
<keyword evidence="4" id="KW-1003">Cell membrane</keyword>
<keyword evidence="12" id="KW-0547">Nucleotide-binding</keyword>
<evidence type="ECO:0000256" key="14">
    <source>
        <dbReference type="ARBA" id="ARBA00022840"/>
    </source>
</evidence>
<evidence type="ECO:0000256" key="24">
    <source>
        <dbReference type="ARBA" id="ARBA00048679"/>
    </source>
</evidence>
<dbReference type="InterPro" id="IPR017930">
    <property type="entry name" value="Myb_dom"/>
</dbReference>
<evidence type="ECO:0000256" key="16">
    <source>
        <dbReference type="ARBA" id="ARBA00023015"/>
    </source>
</evidence>
<dbReference type="InterPro" id="IPR001245">
    <property type="entry name" value="Ser-Thr/Tyr_kinase_cat_dom"/>
</dbReference>
<dbReference type="InterPro" id="IPR000719">
    <property type="entry name" value="Prot_kinase_dom"/>
</dbReference>
<dbReference type="Pfam" id="PF00249">
    <property type="entry name" value="Myb_DNA-binding"/>
    <property type="match status" value="1"/>
</dbReference>
<feature type="domain" description="Protein kinase" evidence="25">
    <location>
        <begin position="426"/>
        <end position="735"/>
    </location>
</feature>
<dbReference type="SUPFAM" id="SSF46689">
    <property type="entry name" value="Homeodomain-like"/>
    <property type="match status" value="1"/>
</dbReference>
<dbReference type="Proteomes" id="UP001408789">
    <property type="component" value="Unassembled WGS sequence"/>
</dbReference>
<keyword evidence="10" id="KW-0732">Signal</keyword>
<keyword evidence="21" id="KW-0325">Glycoprotein</keyword>
<evidence type="ECO:0000256" key="8">
    <source>
        <dbReference type="ARBA" id="ARBA00022679"/>
    </source>
</evidence>
<comment type="caution">
    <text evidence="28">The sequence shown here is derived from an EMBL/GenBank/DDBJ whole genome shotgun (WGS) entry which is preliminary data.</text>
</comment>
<evidence type="ECO:0000256" key="18">
    <source>
        <dbReference type="ARBA" id="ARBA00023136"/>
    </source>
</evidence>
<dbReference type="InterPro" id="IPR009057">
    <property type="entry name" value="Homeodomain-like_sf"/>
</dbReference>
<dbReference type="InterPro" id="IPR006447">
    <property type="entry name" value="Myb_dom_plants"/>
</dbReference>
<proteinExistence type="predicted"/>
<dbReference type="PANTHER" id="PTHR27003:SF471">
    <property type="entry name" value="VASCULAR ENDOTHELIAL GROWTH FACTOR RECEPTOR 2 (VEGFR2)-RELATED"/>
    <property type="match status" value="1"/>
</dbReference>
<evidence type="ECO:0000256" key="13">
    <source>
        <dbReference type="ARBA" id="ARBA00022777"/>
    </source>
</evidence>
<reference evidence="28 29" key="1">
    <citation type="submission" date="2024-04" db="EMBL/GenBank/DDBJ databases">
        <title>The reference genome of an endangered Asteraceae, Deinandra increscens subsp. villosa, native to the Central Coast of California.</title>
        <authorList>
            <person name="Guilliams M."/>
            <person name="Hasenstab-Lehman K."/>
            <person name="Meyer R."/>
            <person name="Mcevoy S."/>
        </authorList>
    </citation>
    <scope>NUCLEOTIDE SEQUENCE [LARGE SCALE GENOMIC DNA]</scope>
    <source>
        <tissue evidence="28">Leaf</tissue>
    </source>
</reference>
<dbReference type="Pfam" id="PF07714">
    <property type="entry name" value="PK_Tyr_Ser-Thr"/>
    <property type="match status" value="2"/>
</dbReference>
<keyword evidence="20" id="KW-0675">Receptor</keyword>
<evidence type="ECO:0000256" key="1">
    <source>
        <dbReference type="ARBA" id="ARBA00004123"/>
    </source>
</evidence>
<sequence length="1060" mass="120694">MNPSSSRNGGDILGKGFTLFGVTINYNNNNNEAQFDEQHRQELNMYAAGYASDDDDVVHPSARSRVPKRAVPWTEEEHRLFLIGLQQLRKGDWRGISINFVKTKTPTQVASHALKYFTRAKHVNRRYTLQEILSATNNFSRENLITEGALGKVYSGQLLSGNNNMVVQRLDCKYGQGEELQTEISMVMSLRHKNIVSFPGFCDENNEKIIIYEAYHGTLNQHLSDPTLKWPQRLQICLGVARALNHIHYDVIHCDINSSKIILDKHWEPKIYGFELSTKYPQSWRHRLHFSRYLDTNNLTPKYDVYFFGVLLLEILCGKKPVITNDGVEEDPEEIIDHNLRKQMDIETFTRFTSIAYKCLNQQSVQRPTMDQIVKELEEVVDLQWDYVADLKQQSIVAEDGTSSNMLKMDSLKIPLREIRRATNGFNKACFVGSGGYADVYRAELDFLSIEGLSSKEEKGKDEPLKITKTVAIKRISNKVDEQGKQGFLTEIELLTSCKHPNIVSLLGFSREAGEMIIVYEYAFKGSLSDYLVSMVVLTWSQRIQICLDIAHGISYLHTDMEGKPRIIHRDIKSDNILLDENLNAKIADFGLSKSHPTNQHPSTIYSKNIAGTELYMDPEYLATGKYKKESDIYSFGVVLFEVLSGRVAYDSIYMNENEMGLAPIAKKRFNELTLKELIDPRIIEDDDDHIFTLNRGPNQDSFHTFSKIAYHCLAETQARRPTIEVVIKKLQKALRVQGETVVLSKYRLSDIVFATQNFAETYCIGLDTIGTVYKAELGHFGSSSVSVTGQKNGEPSKKRITVAIKRITGREGGQGKQEFFQEIEMRACKHPNVASLLGFCDEGDEMILVYEYVSDRNLDNYLKSVDNMDSFTWTHRLQLCLQIARGLSQLHTKMVSQSTMHNVINSANIMLDKNGEAKIGYFVISKLHPTNQEIGMNVYECPEYETRGTLENIYSFGVLFFEILCGRVAYDPVYIKENDKGLAHIARQCYDDKTIETIMDPKLKEDIFASNKGPGKYSLDTFLKIAYRCLGEAAQRPTMETVIEKLELALNFMTPKQGT</sequence>
<keyword evidence="15" id="KW-1133">Transmembrane helix</keyword>
<dbReference type="GO" id="GO:0003677">
    <property type="term" value="F:DNA binding"/>
    <property type="evidence" value="ECO:0007669"/>
    <property type="project" value="UniProtKB-KW"/>
</dbReference>
<dbReference type="SUPFAM" id="SSF56112">
    <property type="entry name" value="Protein kinase-like (PK-like)"/>
    <property type="match status" value="3"/>
</dbReference>
<keyword evidence="11" id="KW-0677">Repeat</keyword>
<dbReference type="CDD" id="cd00167">
    <property type="entry name" value="SANT"/>
    <property type="match status" value="1"/>
</dbReference>
<keyword evidence="6" id="KW-0597">Phosphoprotein</keyword>
<keyword evidence="18" id="KW-0472">Membrane</keyword>
<keyword evidence="9" id="KW-0812">Transmembrane</keyword>
<evidence type="ECO:0000256" key="12">
    <source>
        <dbReference type="ARBA" id="ARBA00022741"/>
    </source>
</evidence>
<name>A0AAP0GIW7_9ASTR</name>
<evidence type="ECO:0000256" key="3">
    <source>
        <dbReference type="ARBA" id="ARBA00012513"/>
    </source>
</evidence>
<dbReference type="PROSITE" id="PS51294">
    <property type="entry name" value="HTH_MYB"/>
    <property type="match status" value="1"/>
</dbReference>
<evidence type="ECO:0000313" key="28">
    <source>
        <dbReference type="EMBL" id="KAK9050247.1"/>
    </source>
</evidence>
<dbReference type="GO" id="GO:0004674">
    <property type="term" value="F:protein serine/threonine kinase activity"/>
    <property type="evidence" value="ECO:0007669"/>
    <property type="project" value="UniProtKB-KW"/>
</dbReference>
<dbReference type="EC" id="2.7.11.1" evidence="3"/>
<keyword evidence="22" id="KW-0539">Nucleus</keyword>
<comment type="catalytic activity">
    <reaction evidence="24">
        <text>L-seryl-[protein] + ATP = O-phospho-L-seryl-[protein] + ADP + H(+)</text>
        <dbReference type="Rhea" id="RHEA:17989"/>
        <dbReference type="Rhea" id="RHEA-COMP:9863"/>
        <dbReference type="Rhea" id="RHEA-COMP:11604"/>
        <dbReference type="ChEBI" id="CHEBI:15378"/>
        <dbReference type="ChEBI" id="CHEBI:29999"/>
        <dbReference type="ChEBI" id="CHEBI:30616"/>
        <dbReference type="ChEBI" id="CHEBI:83421"/>
        <dbReference type="ChEBI" id="CHEBI:456216"/>
        <dbReference type="EC" id="2.7.11.1"/>
    </reaction>
</comment>
<dbReference type="FunFam" id="1.10.510.10:FF:000358">
    <property type="entry name" value="Putative leucine-rich repeat receptor-like serine/threonine-protein kinase"/>
    <property type="match status" value="1"/>
</dbReference>
<dbReference type="InterPro" id="IPR017884">
    <property type="entry name" value="SANT_dom"/>
</dbReference>
<evidence type="ECO:0000256" key="2">
    <source>
        <dbReference type="ARBA" id="ARBA00004162"/>
    </source>
</evidence>
<evidence type="ECO:0000256" key="5">
    <source>
        <dbReference type="ARBA" id="ARBA00022527"/>
    </source>
</evidence>
<protein>
    <recommendedName>
        <fullName evidence="3">non-specific serine/threonine protein kinase</fullName>
        <ecNumber evidence="3">2.7.11.1</ecNumber>
    </recommendedName>
</protein>
<dbReference type="Gene3D" id="1.10.510.10">
    <property type="entry name" value="Transferase(Phosphotransferase) domain 1"/>
    <property type="match status" value="3"/>
</dbReference>
<dbReference type="SMART" id="SM00717">
    <property type="entry name" value="SANT"/>
    <property type="match status" value="1"/>
</dbReference>
<keyword evidence="16" id="KW-0805">Transcription regulation</keyword>
<evidence type="ECO:0000256" key="15">
    <source>
        <dbReference type="ARBA" id="ARBA00022989"/>
    </source>
</evidence>
<keyword evidence="29" id="KW-1185">Reference proteome</keyword>
<evidence type="ECO:0000256" key="19">
    <source>
        <dbReference type="ARBA" id="ARBA00023163"/>
    </source>
</evidence>
<evidence type="ECO:0000256" key="4">
    <source>
        <dbReference type="ARBA" id="ARBA00022475"/>
    </source>
</evidence>
<dbReference type="GO" id="GO:0005886">
    <property type="term" value="C:plasma membrane"/>
    <property type="evidence" value="ECO:0007669"/>
    <property type="project" value="UniProtKB-SubCell"/>
</dbReference>
<evidence type="ECO:0000256" key="22">
    <source>
        <dbReference type="ARBA" id="ARBA00023242"/>
    </source>
</evidence>
<evidence type="ECO:0000259" key="27">
    <source>
        <dbReference type="PROSITE" id="PS51294"/>
    </source>
</evidence>
<evidence type="ECO:0000259" key="26">
    <source>
        <dbReference type="PROSITE" id="PS51293"/>
    </source>
</evidence>
<evidence type="ECO:0000256" key="10">
    <source>
        <dbReference type="ARBA" id="ARBA00022729"/>
    </source>
</evidence>
<dbReference type="NCBIfam" id="TIGR01557">
    <property type="entry name" value="myb_SHAQKYF"/>
    <property type="match status" value="1"/>
</dbReference>
<dbReference type="PANTHER" id="PTHR27003">
    <property type="entry name" value="OS07G0166700 PROTEIN"/>
    <property type="match status" value="1"/>
</dbReference>
<evidence type="ECO:0000256" key="20">
    <source>
        <dbReference type="ARBA" id="ARBA00023170"/>
    </source>
</evidence>
<evidence type="ECO:0000259" key="25">
    <source>
        <dbReference type="PROSITE" id="PS50011"/>
    </source>
</evidence>
<comment type="catalytic activity">
    <reaction evidence="23">
        <text>L-threonyl-[protein] + ATP = O-phospho-L-threonyl-[protein] + ADP + H(+)</text>
        <dbReference type="Rhea" id="RHEA:46608"/>
        <dbReference type="Rhea" id="RHEA-COMP:11060"/>
        <dbReference type="Rhea" id="RHEA-COMP:11605"/>
        <dbReference type="ChEBI" id="CHEBI:15378"/>
        <dbReference type="ChEBI" id="CHEBI:30013"/>
        <dbReference type="ChEBI" id="CHEBI:30616"/>
        <dbReference type="ChEBI" id="CHEBI:61977"/>
        <dbReference type="ChEBI" id="CHEBI:456216"/>
        <dbReference type="EC" id="2.7.11.1"/>
    </reaction>
</comment>
<dbReference type="EMBL" id="JBCNJP010002720">
    <property type="protein sequence ID" value="KAK9050247.1"/>
    <property type="molecule type" value="Genomic_DNA"/>
</dbReference>
<evidence type="ECO:0000256" key="6">
    <source>
        <dbReference type="ARBA" id="ARBA00022553"/>
    </source>
</evidence>
<evidence type="ECO:0000256" key="17">
    <source>
        <dbReference type="ARBA" id="ARBA00023125"/>
    </source>
</evidence>
<keyword evidence="17" id="KW-0238">DNA-binding</keyword>
<feature type="domain" description="HTH myb-type" evidence="27">
    <location>
        <begin position="65"/>
        <end position="121"/>
    </location>
</feature>
<dbReference type="GO" id="GO:0005524">
    <property type="term" value="F:ATP binding"/>
    <property type="evidence" value="ECO:0007669"/>
    <property type="project" value="UniProtKB-KW"/>
</dbReference>
<evidence type="ECO:0000256" key="9">
    <source>
        <dbReference type="ARBA" id="ARBA00022692"/>
    </source>
</evidence>
<accession>A0AAP0GIW7</accession>
<dbReference type="AlphaFoldDB" id="A0AAP0GIW7"/>
<feature type="domain" description="Protein kinase" evidence="25">
    <location>
        <begin position="759"/>
        <end position="1054"/>
    </location>
</feature>
<dbReference type="InterPro" id="IPR045272">
    <property type="entry name" value="ANXUR1/2-like"/>
</dbReference>
<dbReference type="InterPro" id="IPR011009">
    <property type="entry name" value="Kinase-like_dom_sf"/>
</dbReference>
<dbReference type="SMART" id="SM00220">
    <property type="entry name" value="S_TKc"/>
    <property type="match status" value="2"/>
</dbReference>